<evidence type="ECO:0000313" key="2">
    <source>
        <dbReference type="EMBL" id="KAL3679029.1"/>
    </source>
</evidence>
<protein>
    <submittedName>
        <fullName evidence="2">Uncharacterized protein</fullName>
    </submittedName>
</protein>
<feature type="compositionally biased region" description="Low complexity" evidence="1">
    <location>
        <begin position="233"/>
        <end position="243"/>
    </location>
</feature>
<feature type="compositionally biased region" description="Polar residues" evidence="1">
    <location>
        <begin position="209"/>
        <end position="226"/>
    </location>
</feature>
<sequence length="515" mass="55349">MEDSPLALIQIARGHSFKLGRCGGNGPSLFELNLRAANRLGTTDAFQKAFDTAVRLTEPLKDILFTINGDITTKSHKRRGFVTSTVDAADTHRHDQVAVTSQVVRRSKSRLTFDFLAPSTSMPTPTVTGPSLPTAGEKSTGFTSQDPQTISLSSDMSEREPPNIIAEDSQAVPKATAAEVQSPATQPSVEPQPKITTLSSDDDFGGIQPSANTVPSANQPHPQNTGVPPIPCGNQRNTTQTGGTNRGEPEVLITGVRLRSRPPTRASSTTHNPEEVRITQHGQLIVEQDVDRRFWHISRLQLNGNPACSANITGPNPPRSLCKTKIKSAGLKKPGFGIVAPFFVGYLVDIEINVDTYPQKIDVVLSSFRFNAIGTKGCRQKSTTSVTKSSTSEPGGVRRGLSLEEPVTEYSAAECRRSPSGSKPVIASYQIFGSGAPAESAGVYASICQLPSVRERSSGGVRRGLYKHLSVTECSVAELLRIPPESMLVIASSATELRRCPPELFNVISVFLIRV</sequence>
<accession>A0ABD3GMU3</accession>
<gene>
    <name evidence="2" type="ORF">R1sor_021985</name>
</gene>
<feature type="region of interest" description="Disordered" evidence="1">
    <location>
        <begin position="116"/>
        <end position="248"/>
    </location>
</feature>
<dbReference type="AlphaFoldDB" id="A0ABD3GMU3"/>
<comment type="caution">
    <text evidence="2">The sequence shown here is derived from an EMBL/GenBank/DDBJ whole genome shotgun (WGS) entry which is preliminary data.</text>
</comment>
<name>A0ABD3GMU3_9MARC</name>
<reference evidence="2 3" key="1">
    <citation type="submission" date="2024-09" db="EMBL/GenBank/DDBJ databases">
        <title>Chromosome-scale assembly of Riccia sorocarpa.</title>
        <authorList>
            <person name="Paukszto L."/>
        </authorList>
    </citation>
    <scope>NUCLEOTIDE SEQUENCE [LARGE SCALE GENOMIC DNA]</scope>
    <source>
        <strain evidence="2">LP-2024</strain>
        <tissue evidence="2">Aerial parts of the thallus</tissue>
    </source>
</reference>
<evidence type="ECO:0000256" key="1">
    <source>
        <dbReference type="SAM" id="MobiDB-lite"/>
    </source>
</evidence>
<dbReference type="Proteomes" id="UP001633002">
    <property type="component" value="Unassembled WGS sequence"/>
</dbReference>
<proteinExistence type="predicted"/>
<feature type="compositionally biased region" description="Polar residues" evidence="1">
    <location>
        <begin position="118"/>
        <end position="131"/>
    </location>
</feature>
<feature type="compositionally biased region" description="Polar residues" evidence="1">
    <location>
        <begin position="140"/>
        <end position="155"/>
    </location>
</feature>
<organism evidence="2 3">
    <name type="scientific">Riccia sorocarpa</name>
    <dbReference type="NCBI Taxonomy" id="122646"/>
    <lineage>
        <taxon>Eukaryota</taxon>
        <taxon>Viridiplantae</taxon>
        <taxon>Streptophyta</taxon>
        <taxon>Embryophyta</taxon>
        <taxon>Marchantiophyta</taxon>
        <taxon>Marchantiopsida</taxon>
        <taxon>Marchantiidae</taxon>
        <taxon>Marchantiales</taxon>
        <taxon>Ricciaceae</taxon>
        <taxon>Riccia</taxon>
    </lineage>
</organism>
<feature type="compositionally biased region" description="Polar residues" evidence="1">
    <location>
        <begin position="182"/>
        <end position="199"/>
    </location>
</feature>
<dbReference type="EMBL" id="JBJQOH010000007">
    <property type="protein sequence ID" value="KAL3679029.1"/>
    <property type="molecule type" value="Genomic_DNA"/>
</dbReference>
<keyword evidence="3" id="KW-1185">Reference proteome</keyword>
<evidence type="ECO:0000313" key="3">
    <source>
        <dbReference type="Proteomes" id="UP001633002"/>
    </source>
</evidence>